<evidence type="ECO:0000313" key="1">
    <source>
        <dbReference type="EMBL" id="PWZ14096.1"/>
    </source>
</evidence>
<evidence type="ECO:0000313" key="2">
    <source>
        <dbReference type="Proteomes" id="UP000251960"/>
    </source>
</evidence>
<name>A0A3L6DZL4_MAIZE</name>
<accession>A0A3L6DZL4</accession>
<comment type="caution">
    <text evidence="1">The sequence shown here is derived from an EMBL/GenBank/DDBJ whole genome shotgun (WGS) entry which is preliminary data.</text>
</comment>
<dbReference type="EMBL" id="NCVQ01000008">
    <property type="protein sequence ID" value="PWZ14096.1"/>
    <property type="molecule type" value="Genomic_DNA"/>
</dbReference>
<sequence length="76" mass="9138">MNLKWPLVLFEKMSRMKINYDNSDLLSIGLDLQEEKHMTNLFCCKQQKVPLKYLGVPLYFSKLRREDLQHVDDKSY</sequence>
<gene>
    <name evidence="1" type="ORF">Zm00014a_038795</name>
</gene>
<dbReference type="Proteomes" id="UP000251960">
    <property type="component" value="Chromosome 7"/>
</dbReference>
<dbReference type="AlphaFoldDB" id="A0A3L6DZL4"/>
<reference evidence="1 2" key="1">
    <citation type="journal article" date="2018" name="Nat. Genet.">
        <title>Extensive intraspecific gene order and gene structural variations between Mo17 and other maize genomes.</title>
        <authorList>
            <person name="Sun S."/>
            <person name="Zhou Y."/>
            <person name="Chen J."/>
            <person name="Shi J."/>
            <person name="Zhao H."/>
            <person name="Zhao H."/>
            <person name="Song W."/>
            <person name="Zhang M."/>
            <person name="Cui Y."/>
            <person name="Dong X."/>
            <person name="Liu H."/>
            <person name="Ma X."/>
            <person name="Jiao Y."/>
            <person name="Wang B."/>
            <person name="Wei X."/>
            <person name="Stein J.C."/>
            <person name="Glaubitz J.C."/>
            <person name="Lu F."/>
            <person name="Yu G."/>
            <person name="Liang C."/>
            <person name="Fengler K."/>
            <person name="Li B."/>
            <person name="Rafalski A."/>
            <person name="Schnable P.S."/>
            <person name="Ware D.H."/>
            <person name="Buckler E.S."/>
            <person name="Lai J."/>
        </authorList>
    </citation>
    <scope>NUCLEOTIDE SEQUENCE [LARGE SCALE GENOMIC DNA]</scope>
    <source>
        <strain evidence="2">cv. Missouri 17</strain>
        <tissue evidence="1">Seedling</tissue>
    </source>
</reference>
<protein>
    <submittedName>
        <fullName evidence="1">Uncharacterized protein</fullName>
    </submittedName>
</protein>
<organism evidence="1 2">
    <name type="scientific">Zea mays</name>
    <name type="common">Maize</name>
    <dbReference type="NCBI Taxonomy" id="4577"/>
    <lineage>
        <taxon>Eukaryota</taxon>
        <taxon>Viridiplantae</taxon>
        <taxon>Streptophyta</taxon>
        <taxon>Embryophyta</taxon>
        <taxon>Tracheophyta</taxon>
        <taxon>Spermatophyta</taxon>
        <taxon>Magnoliopsida</taxon>
        <taxon>Liliopsida</taxon>
        <taxon>Poales</taxon>
        <taxon>Poaceae</taxon>
        <taxon>PACMAD clade</taxon>
        <taxon>Panicoideae</taxon>
        <taxon>Andropogonodae</taxon>
        <taxon>Andropogoneae</taxon>
        <taxon>Tripsacinae</taxon>
        <taxon>Zea</taxon>
    </lineage>
</organism>
<proteinExistence type="predicted"/>